<name>A0A0F6YRA2_9CAUD</name>
<evidence type="ECO:0000313" key="2">
    <source>
        <dbReference type="Proteomes" id="UP000204054"/>
    </source>
</evidence>
<reference evidence="1 2" key="1">
    <citation type="journal article" date="2015" name="Genome Announc.">
        <title>Genome Sequences of Mycobacteriophages AlanGrant, Baee, Corofin, OrangeOswald, and Vincenzo, New Members of Cluster B.</title>
        <authorList>
            <person name="Pope W.H."/>
            <person name="Carbonara M.E."/>
            <person name="Cioffi H.M."/>
            <person name="Cruz T."/>
            <person name="Dang B.Q."/>
            <person name="Doyle A.N."/>
            <person name="Fan O.H."/>
            <person name="Gallagher M."/>
            <person name="Gentile G.M."/>
            <person name="German B.A."/>
            <person name="Farrell M.E."/>
            <person name="Gerwig M."/>
            <person name="Hunter K.L."/>
            <person name="Lefever V.E."/>
            <person name="Marfisi N.A."/>
            <person name="McDonnell J.E."/>
            <person name="Monga J.K."/>
            <person name="Quiroz K.G."/>
            <person name="Pong A.C."/>
            <person name="Rimple P.A."/>
            <person name="Situ M."/>
            <person name="Sohnen P.C."/>
            <person name="Stockinger A.N."/>
            <person name="Thompson P.K."/>
            <person name="Torchio N.M."/>
            <person name="Toner C.L."/>
            <person name="Ulbrich M.C."/>
            <person name="Vohra N.I."/>
            <person name="Zakir A."/>
            <person name="Adkins N.L."/>
            <person name="Brown B.R."/>
            <person name="Churilla B.M."/>
            <person name="Kramer Z.J."/>
            <person name="Lapin J.S."/>
            <person name="Montgomery M.T."/>
            <person name="Prout A.K."/>
            <person name="Grubb S.R."/>
            <person name="Warner M.H."/>
            <person name="Bowman C.A."/>
            <person name="Russell D.A."/>
            <person name="Hatfull G.F."/>
        </authorList>
    </citation>
    <scope>NUCLEOTIDE SEQUENCE [LARGE SCALE GENOMIC DNA]</scope>
</reference>
<dbReference type="RefSeq" id="YP_009193497.1">
    <property type="nucleotide sequence ID" value="NC_028742.1"/>
</dbReference>
<dbReference type="OrthoDB" id="28912at10239"/>
<sequence length="34" mass="4154">MKPWQWAVLLELIRHPDRTIIVSTPPQHPQRRPR</sequence>
<gene>
    <name evidence="1" type="primary">42</name>
    <name evidence="1" type="ORF">SEA_BAEE_42</name>
</gene>
<dbReference type="Proteomes" id="UP000204054">
    <property type="component" value="Segment"/>
</dbReference>
<protein>
    <submittedName>
        <fullName evidence="1">Uncharacterized protein</fullName>
    </submittedName>
</protein>
<dbReference type="KEGG" id="vg:26586400"/>
<accession>A0A0F6YRA2</accession>
<dbReference type="GeneID" id="26586400"/>
<keyword evidence="2" id="KW-1185">Reference proteome</keyword>
<dbReference type="EMBL" id="KR080199">
    <property type="protein sequence ID" value="AKF14611.1"/>
    <property type="molecule type" value="Genomic_DNA"/>
</dbReference>
<organism evidence="1 2">
    <name type="scientific">Mycobacterium phage Baee</name>
    <dbReference type="NCBI Taxonomy" id="1647306"/>
    <lineage>
        <taxon>Viruses</taxon>
        <taxon>Duplodnaviria</taxon>
        <taxon>Heunggongvirae</taxon>
        <taxon>Uroviricota</taxon>
        <taxon>Caudoviricetes</taxon>
        <taxon>Bclasvirinae</taxon>
        <taxon>Acadianvirus</taxon>
        <taxon>Acadianvirus baee</taxon>
    </lineage>
</organism>
<evidence type="ECO:0000313" key="1">
    <source>
        <dbReference type="EMBL" id="AKF14611.1"/>
    </source>
</evidence>
<proteinExistence type="predicted"/>